<sequence>MKFQRITTRMPAIKQLAHQSAVVIAEEGAVNCLQGVHEATGEMPKERVAAPSQLHLPQHGVDAEDSGTLQEFHVRDPVLPPQLQYSSEAAEMEVIQLPGLVRVDGPGLHSVKESRQDNGLVHLQIGEYCGDFTRRPAASRRPD</sequence>
<organism evidence="3">
    <name type="scientific">Schistocephalus solidus</name>
    <name type="common">Tapeworm</name>
    <dbReference type="NCBI Taxonomy" id="70667"/>
    <lineage>
        <taxon>Eukaryota</taxon>
        <taxon>Metazoa</taxon>
        <taxon>Spiralia</taxon>
        <taxon>Lophotrochozoa</taxon>
        <taxon>Platyhelminthes</taxon>
        <taxon>Cestoda</taxon>
        <taxon>Eucestoda</taxon>
        <taxon>Diphyllobothriidea</taxon>
        <taxon>Diphyllobothriidae</taxon>
        <taxon>Schistocephalus</taxon>
    </lineage>
</organism>
<dbReference type="Proteomes" id="UP000275846">
    <property type="component" value="Unassembled WGS sequence"/>
</dbReference>
<evidence type="ECO:0000313" key="3">
    <source>
        <dbReference type="WBParaSite" id="SSLN_0001907101-mRNA-1"/>
    </source>
</evidence>
<dbReference type="EMBL" id="UYSU01044284">
    <property type="protein sequence ID" value="VDM04763.1"/>
    <property type="molecule type" value="Genomic_DNA"/>
</dbReference>
<protein>
    <submittedName>
        <fullName evidence="1 3">Uncharacterized protein</fullName>
    </submittedName>
</protein>
<dbReference type="WBParaSite" id="SSLN_0001907101-mRNA-1">
    <property type="protein sequence ID" value="SSLN_0001907101-mRNA-1"/>
    <property type="gene ID" value="SSLN_0001907101"/>
</dbReference>
<keyword evidence="2" id="KW-1185">Reference proteome</keyword>
<proteinExistence type="predicted"/>
<dbReference type="AlphaFoldDB" id="A0A183TPH9"/>
<evidence type="ECO:0000313" key="1">
    <source>
        <dbReference type="EMBL" id="VDM04763.1"/>
    </source>
</evidence>
<gene>
    <name evidence="1" type="ORF">SSLN_LOCUS18377</name>
</gene>
<reference evidence="3" key="1">
    <citation type="submission" date="2016-06" db="UniProtKB">
        <authorList>
            <consortium name="WormBaseParasite"/>
        </authorList>
    </citation>
    <scope>IDENTIFICATION</scope>
</reference>
<dbReference type="OrthoDB" id="1920064at2759"/>
<evidence type="ECO:0000313" key="2">
    <source>
        <dbReference type="Proteomes" id="UP000275846"/>
    </source>
</evidence>
<name>A0A183TPH9_SCHSO</name>
<reference evidence="1 2" key="2">
    <citation type="submission" date="2018-11" db="EMBL/GenBank/DDBJ databases">
        <authorList>
            <consortium name="Pathogen Informatics"/>
        </authorList>
    </citation>
    <scope>NUCLEOTIDE SEQUENCE [LARGE SCALE GENOMIC DNA]</scope>
    <source>
        <strain evidence="1 2">NST_G2</strain>
    </source>
</reference>
<accession>A0A183TPH9</accession>